<keyword evidence="8" id="KW-1133">Transmembrane helix</keyword>
<protein>
    <submittedName>
        <fullName evidence="14">NADH-ubiquinone oxidoreductase subunit B14.7</fullName>
    </submittedName>
</protein>
<keyword evidence="6" id="KW-0999">Mitochondrion inner membrane</keyword>
<keyword evidence="7" id="KW-0653">Protein transport</keyword>
<evidence type="ECO:0000313" key="12">
    <source>
        <dbReference type="EMBL" id="VDM29877.1"/>
    </source>
</evidence>
<keyword evidence="10" id="KW-0496">Mitochondrion</keyword>
<keyword evidence="4" id="KW-0813">Transport</keyword>
<dbReference type="GO" id="GO:0005744">
    <property type="term" value="C:TIM23 mitochondrial import inner membrane translocase complex"/>
    <property type="evidence" value="ECO:0007669"/>
    <property type="project" value="TreeGrafter"/>
</dbReference>
<keyword evidence="11" id="KW-0472">Membrane</keyword>
<dbReference type="EMBL" id="UYWY01006488">
    <property type="protein sequence ID" value="VDM29877.1"/>
    <property type="molecule type" value="Genomic_DNA"/>
</dbReference>
<keyword evidence="13" id="KW-1185">Reference proteome</keyword>
<evidence type="ECO:0000256" key="4">
    <source>
        <dbReference type="ARBA" id="ARBA00022448"/>
    </source>
</evidence>
<gene>
    <name evidence="12" type="ORF">TCNE_LOCUS4160</name>
</gene>
<keyword evidence="5" id="KW-0812">Transmembrane</keyword>
<evidence type="ECO:0000256" key="8">
    <source>
        <dbReference type="ARBA" id="ARBA00022989"/>
    </source>
</evidence>
<evidence type="ECO:0000313" key="14">
    <source>
        <dbReference type="WBParaSite" id="TCNE_0000415801-mRNA-1"/>
    </source>
</evidence>
<accession>A0A183U6N8</accession>
<keyword evidence="9" id="KW-0811">Translocation</keyword>
<evidence type="ECO:0000256" key="6">
    <source>
        <dbReference type="ARBA" id="ARBA00022792"/>
    </source>
</evidence>
<name>A0A183U6N8_TOXCA</name>
<comment type="function">
    <text evidence="1">Essential component of the TIM23 complex, a complex that mediates the translocation of transit peptide-containing proteins across the mitochondrial inner membrane.</text>
</comment>
<dbReference type="Proteomes" id="UP000050794">
    <property type="component" value="Unassembled WGS sequence"/>
</dbReference>
<reference evidence="14" key="1">
    <citation type="submission" date="2016-06" db="UniProtKB">
        <authorList>
            <consortium name="WormBaseParasite"/>
        </authorList>
    </citation>
    <scope>IDENTIFICATION</scope>
</reference>
<sequence length="69" mass="7446">MNPYRIGDDIGSAYAMGLVGGSIFHSFNGFRNAAAGQKLRGIVYAATTALVNFGNLFDQCHNYMLVAAW</sequence>
<evidence type="ECO:0000313" key="13">
    <source>
        <dbReference type="Proteomes" id="UP000050794"/>
    </source>
</evidence>
<reference evidence="12 13" key="2">
    <citation type="submission" date="2018-11" db="EMBL/GenBank/DDBJ databases">
        <authorList>
            <consortium name="Pathogen Informatics"/>
        </authorList>
    </citation>
    <scope>NUCLEOTIDE SEQUENCE [LARGE SCALE GENOMIC DNA]</scope>
</reference>
<evidence type="ECO:0000256" key="9">
    <source>
        <dbReference type="ARBA" id="ARBA00023010"/>
    </source>
</evidence>
<dbReference type="GO" id="GO:0030150">
    <property type="term" value="P:protein import into mitochondrial matrix"/>
    <property type="evidence" value="ECO:0007669"/>
    <property type="project" value="TreeGrafter"/>
</dbReference>
<evidence type="ECO:0000256" key="7">
    <source>
        <dbReference type="ARBA" id="ARBA00022927"/>
    </source>
</evidence>
<dbReference type="WBParaSite" id="TCNE_0000415801-mRNA-1">
    <property type="protein sequence ID" value="TCNE_0000415801-mRNA-1"/>
    <property type="gene ID" value="TCNE_0000415801"/>
</dbReference>
<comment type="subcellular location">
    <subcellularLocation>
        <location evidence="2">Mitochondrion inner membrane</location>
        <topology evidence="2">Multi-pass membrane protein</topology>
    </subcellularLocation>
</comment>
<dbReference type="AlphaFoldDB" id="A0A183U6N8"/>
<dbReference type="PANTHER" id="PTHR10485">
    <property type="entry name" value="MITOCHONDRIAL IMPORT INNER MEMBRANE TRANSLOCASE SUBUNIT TIM-17"/>
    <property type="match status" value="1"/>
</dbReference>
<evidence type="ECO:0000256" key="2">
    <source>
        <dbReference type="ARBA" id="ARBA00004448"/>
    </source>
</evidence>
<dbReference type="PANTHER" id="PTHR10485:SF0">
    <property type="entry name" value="AT05822P-RELATED"/>
    <property type="match status" value="1"/>
</dbReference>
<dbReference type="GO" id="GO:0008320">
    <property type="term" value="F:protein transmembrane transporter activity"/>
    <property type="evidence" value="ECO:0007669"/>
    <property type="project" value="TreeGrafter"/>
</dbReference>
<evidence type="ECO:0000256" key="1">
    <source>
        <dbReference type="ARBA" id="ARBA00002959"/>
    </source>
</evidence>
<proteinExistence type="inferred from homology"/>
<evidence type="ECO:0000256" key="3">
    <source>
        <dbReference type="ARBA" id="ARBA00008444"/>
    </source>
</evidence>
<evidence type="ECO:0000256" key="5">
    <source>
        <dbReference type="ARBA" id="ARBA00022692"/>
    </source>
</evidence>
<comment type="similarity">
    <text evidence="3">Belongs to the Tim17/Tim22/Tim23 family.</text>
</comment>
<evidence type="ECO:0000256" key="10">
    <source>
        <dbReference type="ARBA" id="ARBA00023128"/>
    </source>
</evidence>
<organism evidence="13 14">
    <name type="scientific">Toxocara canis</name>
    <name type="common">Canine roundworm</name>
    <dbReference type="NCBI Taxonomy" id="6265"/>
    <lineage>
        <taxon>Eukaryota</taxon>
        <taxon>Metazoa</taxon>
        <taxon>Ecdysozoa</taxon>
        <taxon>Nematoda</taxon>
        <taxon>Chromadorea</taxon>
        <taxon>Rhabditida</taxon>
        <taxon>Spirurina</taxon>
        <taxon>Ascaridomorpha</taxon>
        <taxon>Ascaridoidea</taxon>
        <taxon>Toxocaridae</taxon>
        <taxon>Toxocara</taxon>
    </lineage>
</organism>
<evidence type="ECO:0000256" key="11">
    <source>
        <dbReference type="ARBA" id="ARBA00023136"/>
    </source>
</evidence>